<gene>
    <name evidence="10" type="ORF">DM819_15795</name>
</gene>
<evidence type="ECO:0000256" key="5">
    <source>
        <dbReference type="ARBA" id="ARBA00022692"/>
    </source>
</evidence>
<keyword evidence="8" id="KW-0997">Cell inner membrane</keyword>
<feature type="domain" description="Major facilitator superfamily (MFS) profile" evidence="9">
    <location>
        <begin position="46"/>
        <end position="432"/>
    </location>
</feature>
<reference evidence="10 11" key="1">
    <citation type="submission" date="2018-06" db="EMBL/GenBank/DDBJ databases">
        <title>Bacteria isolated from soil of Wuhan.</title>
        <authorList>
            <person name="Xiang W."/>
            <person name="Huang C."/>
        </authorList>
    </citation>
    <scope>NUCLEOTIDE SEQUENCE [LARGE SCALE GENOMIC DNA]</scope>
    <source>
        <strain evidence="11">xwS4</strain>
    </source>
</reference>
<feature type="transmembrane region" description="Helical" evidence="8">
    <location>
        <begin position="405"/>
        <end position="426"/>
    </location>
</feature>
<evidence type="ECO:0000256" key="1">
    <source>
        <dbReference type="ARBA" id="ARBA00004651"/>
    </source>
</evidence>
<accession>A0ABD6N214</accession>
<feature type="transmembrane region" description="Helical" evidence="8">
    <location>
        <begin position="283"/>
        <end position="302"/>
    </location>
</feature>
<evidence type="ECO:0000259" key="9">
    <source>
        <dbReference type="PROSITE" id="PS50850"/>
    </source>
</evidence>
<keyword evidence="6 8" id="KW-1133">Transmembrane helix</keyword>
<protein>
    <recommendedName>
        <fullName evidence="8">Bcr/CflA family efflux transporter</fullName>
    </recommendedName>
</protein>
<proteinExistence type="inferred from homology"/>
<feature type="transmembrane region" description="Helical" evidence="8">
    <location>
        <begin position="46"/>
        <end position="64"/>
    </location>
</feature>
<evidence type="ECO:0000256" key="2">
    <source>
        <dbReference type="ARBA" id="ARBA00006236"/>
    </source>
</evidence>
<evidence type="ECO:0000256" key="6">
    <source>
        <dbReference type="ARBA" id="ARBA00022989"/>
    </source>
</evidence>
<dbReference type="InterPro" id="IPR020846">
    <property type="entry name" value="MFS_dom"/>
</dbReference>
<feature type="transmembrane region" description="Helical" evidence="8">
    <location>
        <begin position="249"/>
        <end position="277"/>
    </location>
</feature>
<evidence type="ECO:0000313" key="10">
    <source>
        <dbReference type="EMBL" id="NWL47273.1"/>
    </source>
</evidence>
<feature type="transmembrane region" description="Helical" evidence="8">
    <location>
        <begin position="113"/>
        <end position="131"/>
    </location>
</feature>
<dbReference type="PANTHER" id="PTHR23502:SF132">
    <property type="entry name" value="POLYAMINE TRANSPORTER 2-RELATED"/>
    <property type="match status" value="1"/>
</dbReference>
<sequence length="432" mass="45468">MIPRGNHSYFSPREHTVSKLEVIAPRGDDVALADASTNNVEHGLRVLLILSALLAFASISTDLYLPAMPVMATSLHASSGMMELTVSGYLAGFSLGQLFWGPFSDRFGRRLPVALGLLLFIIGSSGCALAADGSTIIIWRVIQALGACANVVLARAMVRDLYEGQRAAQKMSTLMTIMAIAPLAGPTVGGQILHWLSWQAIFWTLVLVALTTLASLLWLPETLPAHHRTPTSPCAVVMRYGSLLSHRKFIGYVAAGGFFYAGTFAYIAGSPFAYITYHHVTPQWYGALFGAGIVGLMLTNQINARLLNRYTSDTLMTVGGLVSGVAGLVLAINTWADLGGLPLMICGCLLFVSATGLVLANSISGALGCMPEFAGSASALAGALQYGAGIFGSALVAIFADGTPWPMGLVLAVCGVGCLVSAVWVLRAPDDR</sequence>
<keyword evidence="5 8" id="KW-0812">Transmembrane</keyword>
<dbReference type="PROSITE" id="PS50850">
    <property type="entry name" value="MFS"/>
    <property type="match status" value="1"/>
</dbReference>
<feature type="transmembrane region" description="Helical" evidence="8">
    <location>
        <begin position="373"/>
        <end position="399"/>
    </location>
</feature>
<feature type="transmembrane region" description="Helical" evidence="8">
    <location>
        <begin position="174"/>
        <end position="194"/>
    </location>
</feature>
<evidence type="ECO:0000313" key="11">
    <source>
        <dbReference type="Proteomes" id="UP000704738"/>
    </source>
</evidence>
<dbReference type="AlphaFoldDB" id="A0ABD6N214"/>
<comment type="similarity">
    <text evidence="2 8">Belongs to the major facilitator superfamily. Bcr/CmlA family.</text>
</comment>
<feature type="transmembrane region" description="Helical" evidence="8">
    <location>
        <begin position="314"/>
        <end position="335"/>
    </location>
</feature>
<dbReference type="InterPro" id="IPR036259">
    <property type="entry name" value="MFS_trans_sf"/>
</dbReference>
<dbReference type="InterPro" id="IPR011701">
    <property type="entry name" value="MFS"/>
</dbReference>
<keyword evidence="4" id="KW-1003">Cell membrane</keyword>
<feature type="transmembrane region" description="Helical" evidence="8">
    <location>
        <begin position="341"/>
        <end position="361"/>
    </location>
</feature>
<dbReference type="SUPFAM" id="SSF103473">
    <property type="entry name" value="MFS general substrate transporter"/>
    <property type="match status" value="1"/>
</dbReference>
<feature type="transmembrane region" description="Helical" evidence="8">
    <location>
        <begin position="84"/>
        <end position="101"/>
    </location>
</feature>
<evidence type="ECO:0000256" key="4">
    <source>
        <dbReference type="ARBA" id="ARBA00022475"/>
    </source>
</evidence>
<dbReference type="PANTHER" id="PTHR23502">
    <property type="entry name" value="MAJOR FACILITATOR SUPERFAMILY"/>
    <property type="match status" value="1"/>
</dbReference>
<feature type="transmembrane region" description="Helical" evidence="8">
    <location>
        <begin position="137"/>
        <end position="154"/>
    </location>
</feature>
<evidence type="ECO:0000256" key="8">
    <source>
        <dbReference type="RuleBase" id="RU365088"/>
    </source>
</evidence>
<dbReference type="EMBL" id="QJRE01000112">
    <property type="protein sequence ID" value="NWL47273.1"/>
    <property type="molecule type" value="Genomic_DNA"/>
</dbReference>
<dbReference type="Proteomes" id="UP000704738">
    <property type="component" value="Unassembled WGS sequence"/>
</dbReference>
<dbReference type="GO" id="GO:0005886">
    <property type="term" value="C:plasma membrane"/>
    <property type="evidence" value="ECO:0007669"/>
    <property type="project" value="UniProtKB-SubCell"/>
</dbReference>
<dbReference type="CDD" id="cd17320">
    <property type="entry name" value="MFS_MdfA_MDR_like"/>
    <property type="match status" value="1"/>
</dbReference>
<evidence type="ECO:0000256" key="3">
    <source>
        <dbReference type="ARBA" id="ARBA00022448"/>
    </source>
</evidence>
<keyword evidence="3 8" id="KW-0813">Transport</keyword>
<organism evidence="10 11">
    <name type="scientific">Pseudomonas hunanensis</name>
    <dbReference type="NCBI Taxonomy" id="1247546"/>
    <lineage>
        <taxon>Bacteria</taxon>
        <taxon>Pseudomonadati</taxon>
        <taxon>Pseudomonadota</taxon>
        <taxon>Gammaproteobacteria</taxon>
        <taxon>Pseudomonadales</taxon>
        <taxon>Pseudomonadaceae</taxon>
        <taxon>Pseudomonas</taxon>
    </lineage>
</organism>
<dbReference type="Pfam" id="PF07690">
    <property type="entry name" value="MFS_1"/>
    <property type="match status" value="1"/>
</dbReference>
<dbReference type="Gene3D" id="1.20.1720.10">
    <property type="entry name" value="Multidrug resistance protein D"/>
    <property type="match status" value="1"/>
</dbReference>
<feature type="transmembrane region" description="Helical" evidence="8">
    <location>
        <begin position="200"/>
        <end position="219"/>
    </location>
</feature>
<name>A0ABD6N214_9PSED</name>
<evidence type="ECO:0000256" key="7">
    <source>
        <dbReference type="ARBA" id="ARBA00023136"/>
    </source>
</evidence>
<keyword evidence="7 8" id="KW-0472">Membrane</keyword>
<dbReference type="NCBIfam" id="TIGR00710">
    <property type="entry name" value="efflux_Bcr_CflA"/>
    <property type="match status" value="1"/>
</dbReference>
<comment type="subcellular location">
    <subcellularLocation>
        <location evidence="8">Cell inner membrane</location>
        <topology evidence="8">Multi-pass membrane protein</topology>
    </subcellularLocation>
    <subcellularLocation>
        <location evidence="1">Cell membrane</location>
        <topology evidence="1">Multi-pass membrane protein</topology>
    </subcellularLocation>
</comment>
<comment type="caution">
    <text evidence="10">The sequence shown here is derived from an EMBL/GenBank/DDBJ whole genome shotgun (WGS) entry which is preliminary data.</text>
</comment>
<dbReference type="InterPro" id="IPR004812">
    <property type="entry name" value="Efflux_drug-R_Bcr/CmlA"/>
</dbReference>
<dbReference type="FunFam" id="1.20.1720.10:FF:000005">
    <property type="entry name" value="Bcr/CflA family efflux transporter"/>
    <property type="match status" value="1"/>
</dbReference>